<evidence type="ECO:0000256" key="4">
    <source>
        <dbReference type="ARBA" id="ARBA00022502"/>
    </source>
</evidence>
<evidence type="ECO:0000256" key="2">
    <source>
        <dbReference type="ARBA" id="ARBA00004687"/>
    </source>
</evidence>
<evidence type="ECO:0000256" key="3">
    <source>
        <dbReference type="ARBA" id="ARBA00010345"/>
    </source>
</evidence>
<keyword evidence="6 10" id="KW-0256">Endoplasmic reticulum</keyword>
<evidence type="ECO:0000256" key="5">
    <source>
        <dbReference type="ARBA" id="ARBA00022692"/>
    </source>
</evidence>
<comment type="subcellular location">
    <subcellularLocation>
        <location evidence="1 10">Endoplasmic reticulum membrane</location>
        <topology evidence="1 10">Single-pass membrane protein</topology>
    </subcellularLocation>
</comment>
<evidence type="ECO:0000256" key="1">
    <source>
        <dbReference type="ARBA" id="ARBA00004389"/>
    </source>
</evidence>
<dbReference type="Pfam" id="PF08320">
    <property type="entry name" value="PIG-X"/>
    <property type="match status" value="2"/>
</dbReference>
<protein>
    <recommendedName>
        <fullName evidence="10">Protein PBN1</fullName>
    </recommendedName>
</protein>
<keyword evidence="7" id="KW-1133">Transmembrane helix</keyword>
<evidence type="ECO:0000256" key="6">
    <source>
        <dbReference type="ARBA" id="ARBA00022824"/>
    </source>
</evidence>
<name>A0AAD9CVL0_PAPLA</name>
<comment type="pathway">
    <text evidence="2 10">Glycolipid biosynthesis; glycosylphosphatidylinositol-anchor biosynthesis.</text>
</comment>
<dbReference type="InterPro" id="IPR013233">
    <property type="entry name" value="PIG-X/PBN1"/>
</dbReference>
<sequence length="229" mass="25365">MSEHTIVPLASGSIALLPFRPSFHLPLRFTVNAKDPSHASESVPSPCRLHLDISLPDAVFYDRDELRDALPDFEWTLRPDVIDIERPVQPSAPLSNLHLAPTDRFFSRKPRDGEEFGERKVKIPIHARYLEPNAAGLDTIWLFSGVGSGQVKGGWVCGNSSIPFEAVNDLPIVPTMPIPLTLPTGKPSHQGWVDIGTTVSIWICFVWLAWKIWTTSTQVAKGGVKEKSL</sequence>
<proteinExistence type="inferred from homology"/>
<organism evidence="11 12">
    <name type="scientific">Papiliotrema laurentii</name>
    <name type="common">Cryptococcus laurentii</name>
    <dbReference type="NCBI Taxonomy" id="5418"/>
    <lineage>
        <taxon>Eukaryota</taxon>
        <taxon>Fungi</taxon>
        <taxon>Dikarya</taxon>
        <taxon>Basidiomycota</taxon>
        <taxon>Agaricomycotina</taxon>
        <taxon>Tremellomycetes</taxon>
        <taxon>Tremellales</taxon>
        <taxon>Rhynchogastremaceae</taxon>
        <taxon>Papiliotrema</taxon>
    </lineage>
</organism>
<dbReference type="GO" id="GO:0006506">
    <property type="term" value="P:GPI anchor biosynthetic process"/>
    <property type="evidence" value="ECO:0007669"/>
    <property type="project" value="UniProtKB-KW"/>
</dbReference>
<reference evidence="11" key="1">
    <citation type="submission" date="2023-02" db="EMBL/GenBank/DDBJ databases">
        <title>Identification and recombinant expression of a fungal hydrolase from Papiliotrema laurentii that hydrolyzes apple cutin and clears colloidal polyester polyurethane.</title>
        <authorList>
            <consortium name="DOE Joint Genome Institute"/>
            <person name="Roman V.A."/>
            <person name="Bojanowski C."/>
            <person name="Crable B.R."/>
            <person name="Wagner D.N."/>
            <person name="Hung C.S."/>
            <person name="Nadeau L.J."/>
            <person name="Schratz L."/>
            <person name="Haridas S."/>
            <person name="Pangilinan J."/>
            <person name="Lipzen A."/>
            <person name="Na H."/>
            <person name="Yan M."/>
            <person name="Ng V."/>
            <person name="Grigoriev I.V."/>
            <person name="Spatafora J.W."/>
            <person name="Barlow D."/>
            <person name="Biffinger J."/>
            <person name="Kelley-Loughnane N."/>
            <person name="Varaljay V.A."/>
            <person name="Crookes-Goodson W.J."/>
        </authorList>
    </citation>
    <scope>NUCLEOTIDE SEQUENCE</scope>
    <source>
        <strain evidence="11">5307AH</strain>
    </source>
</reference>
<evidence type="ECO:0000256" key="9">
    <source>
        <dbReference type="ARBA" id="ARBA00023180"/>
    </source>
</evidence>
<keyword evidence="12" id="KW-1185">Reference proteome</keyword>
<evidence type="ECO:0000313" key="11">
    <source>
        <dbReference type="EMBL" id="KAK1922267.1"/>
    </source>
</evidence>
<comment type="caution">
    <text evidence="11">The sequence shown here is derived from an EMBL/GenBank/DDBJ whole genome shotgun (WGS) entry which is preliminary data.</text>
</comment>
<dbReference type="GO" id="GO:0005789">
    <property type="term" value="C:endoplasmic reticulum membrane"/>
    <property type="evidence" value="ECO:0007669"/>
    <property type="project" value="UniProtKB-SubCell"/>
</dbReference>
<comment type="function">
    <text evidence="10">Required for proper folding and/or the stability of a subset of proteins in the endoplasmic reticulum. Component of glycosylphosphatidylinositol-mannosyltransferase 1 which transfers the first of the 4 mannoses in the GPI-anchor precursors during GPI-anchor biosynthesis. Probably acts by stabilizing the mannosyltransferase GPI14.</text>
</comment>
<dbReference type="Proteomes" id="UP001182556">
    <property type="component" value="Unassembled WGS sequence"/>
</dbReference>
<keyword evidence="8" id="KW-0472">Membrane</keyword>
<comment type="similarity">
    <text evidence="3 10">Belongs to the PIGX family.</text>
</comment>
<keyword evidence="9" id="KW-0325">Glycoprotein</keyword>
<evidence type="ECO:0000256" key="10">
    <source>
        <dbReference type="RuleBase" id="RU366056"/>
    </source>
</evidence>
<evidence type="ECO:0000313" key="12">
    <source>
        <dbReference type="Proteomes" id="UP001182556"/>
    </source>
</evidence>
<keyword evidence="5" id="KW-0812">Transmembrane</keyword>
<keyword evidence="4 10" id="KW-0337">GPI-anchor biosynthesis</keyword>
<evidence type="ECO:0000256" key="8">
    <source>
        <dbReference type="ARBA" id="ARBA00023136"/>
    </source>
</evidence>
<gene>
    <name evidence="11" type="ORF">DB88DRAFT_497720</name>
</gene>
<evidence type="ECO:0000256" key="7">
    <source>
        <dbReference type="ARBA" id="ARBA00022989"/>
    </source>
</evidence>
<dbReference type="EMBL" id="JAODAN010000009">
    <property type="protein sequence ID" value="KAK1922267.1"/>
    <property type="molecule type" value="Genomic_DNA"/>
</dbReference>
<dbReference type="AlphaFoldDB" id="A0AAD9CVL0"/>
<accession>A0AAD9CVL0</accession>